<dbReference type="PANTHER" id="PTHR38457:SF1">
    <property type="entry name" value="REGULATOR ABRB-RELATED"/>
    <property type="match status" value="1"/>
</dbReference>
<keyword evidence="1" id="KW-0472">Membrane</keyword>
<protein>
    <submittedName>
        <fullName evidence="2">AbrB family transcriptional regulator</fullName>
    </submittedName>
</protein>
<feature type="transmembrane region" description="Helical" evidence="1">
    <location>
        <begin position="266"/>
        <end position="286"/>
    </location>
</feature>
<evidence type="ECO:0000313" key="2">
    <source>
        <dbReference type="EMBL" id="RRH86782.1"/>
    </source>
</evidence>
<evidence type="ECO:0000313" key="3">
    <source>
        <dbReference type="Proteomes" id="UP000271590"/>
    </source>
</evidence>
<proteinExistence type="predicted"/>
<feature type="transmembrane region" description="Helical" evidence="1">
    <location>
        <begin position="56"/>
        <end position="77"/>
    </location>
</feature>
<feature type="transmembrane region" description="Helical" evidence="1">
    <location>
        <begin position="30"/>
        <end position="50"/>
    </location>
</feature>
<dbReference type="InterPro" id="IPR017516">
    <property type="entry name" value="AbrB_dup"/>
</dbReference>
<keyword evidence="1" id="KW-0812">Transmembrane</keyword>
<feature type="transmembrane region" description="Helical" evidence="1">
    <location>
        <begin position="144"/>
        <end position="166"/>
    </location>
</feature>
<feature type="transmembrane region" description="Helical" evidence="1">
    <location>
        <begin position="298"/>
        <end position="319"/>
    </location>
</feature>
<evidence type="ECO:0000256" key="1">
    <source>
        <dbReference type="SAM" id="Phobius"/>
    </source>
</evidence>
<dbReference type="GO" id="GO:0016020">
    <property type="term" value="C:membrane"/>
    <property type="evidence" value="ECO:0007669"/>
    <property type="project" value="InterPro"/>
</dbReference>
<gene>
    <name evidence="2" type="ORF">EH244_19430</name>
</gene>
<dbReference type="GO" id="GO:0010468">
    <property type="term" value="P:regulation of gene expression"/>
    <property type="evidence" value="ECO:0007669"/>
    <property type="project" value="InterPro"/>
</dbReference>
<dbReference type="PANTHER" id="PTHR38457">
    <property type="entry name" value="REGULATOR ABRB-RELATED"/>
    <property type="match status" value="1"/>
</dbReference>
<feature type="transmembrane region" description="Helical" evidence="1">
    <location>
        <begin position="6"/>
        <end position="23"/>
    </location>
</feature>
<dbReference type="NCBIfam" id="TIGR03082">
    <property type="entry name" value="Gneg_AbrB_dup"/>
    <property type="match status" value="1"/>
</dbReference>
<dbReference type="Pfam" id="PF05145">
    <property type="entry name" value="AbrB"/>
    <property type="match status" value="1"/>
</dbReference>
<dbReference type="PIRSF" id="PIRSF038991">
    <property type="entry name" value="Protein_AbrB"/>
    <property type="match status" value="1"/>
</dbReference>
<feature type="transmembrane region" description="Helical" evidence="1">
    <location>
        <begin position="325"/>
        <end position="345"/>
    </location>
</feature>
<keyword evidence="1" id="KW-1133">Transmembrane helix</keyword>
<dbReference type="AlphaFoldDB" id="A0A3P3ELW3"/>
<dbReference type="PROSITE" id="PS51257">
    <property type="entry name" value="PROKAR_LIPOPROTEIN"/>
    <property type="match status" value="1"/>
</dbReference>
<reference evidence="2 3" key="1">
    <citation type="submission" date="2018-11" db="EMBL/GenBank/DDBJ databases">
        <title>The genome of Variovorax sp T529.</title>
        <authorList>
            <person name="Gao J."/>
        </authorList>
    </citation>
    <scope>NUCLEOTIDE SEQUENCE [LARGE SCALE GENOMIC DNA]</scope>
    <source>
        <strain evidence="2 3">T529</strain>
    </source>
</reference>
<dbReference type="RefSeq" id="WP_124959999.1">
    <property type="nucleotide sequence ID" value="NZ_RQXU01000011.1"/>
</dbReference>
<accession>A0A3P3ELW3</accession>
<feature type="transmembrane region" description="Helical" evidence="1">
    <location>
        <begin position="213"/>
        <end position="246"/>
    </location>
</feature>
<name>A0A3P3ELW3_9BURK</name>
<organism evidence="2 3">
    <name type="scientific">Variovorax beijingensis</name>
    <dbReference type="NCBI Taxonomy" id="2496117"/>
    <lineage>
        <taxon>Bacteria</taxon>
        <taxon>Pseudomonadati</taxon>
        <taxon>Pseudomonadota</taxon>
        <taxon>Betaproteobacteria</taxon>
        <taxon>Burkholderiales</taxon>
        <taxon>Comamonadaceae</taxon>
        <taxon>Variovorax</taxon>
    </lineage>
</organism>
<feature type="transmembrane region" description="Helical" evidence="1">
    <location>
        <begin position="84"/>
        <end position="105"/>
    </location>
</feature>
<dbReference type="Proteomes" id="UP000271590">
    <property type="component" value="Unassembled WGS sequence"/>
</dbReference>
<sequence length="358" mass="36301">MPLKKIFQWALLIGGAGACVALLRALHVPGAVLLGPMLVAIGFALSGVGLELKAGIFLPVQAVLGCMVASVVSWDLLQLIADHWAVVLAVNVLSVVAAGAVAVVFTRSGWLPGQSAIWGLSPGAASTMMMLGEQRGADPRVIALMQHLRIVCVTLTAIAVAGLAGAGSGSGASASPPVTVFLSGAVSVDVAATLAGLIAAGVAVAIAAKWGQAAFWVPVVVGSGLHAAGLAAVQVPAVVAAAAFAFGGCYAGLRFNRQVLLDCLHLMPAMVLGILLMIGSCIALMWPILRSFEGIDVLTAFLAIMPGGIDAAVAVAHGMHACVPVILAVQVMRLIVVTLLAPQMARLVSRYCKPRQPG</sequence>
<dbReference type="InterPro" id="IPR007820">
    <property type="entry name" value="AbrB_fam"/>
</dbReference>
<comment type="caution">
    <text evidence="2">The sequence shown here is derived from an EMBL/GenBank/DDBJ whole genome shotgun (WGS) entry which is preliminary data.</text>
</comment>
<dbReference type="EMBL" id="RQXU01000011">
    <property type="protein sequence ID" value="RRH86782.1"/>
    <property type="molecule type" value="Genomic_DNA"/>
</dbReference>
<feature type="transmembrane region" description="Helical" evidence="1">
    <location>
        <begin position="178"/>
        <end position="206"/>
    </location>
</feature>